<dbReference type="SUPFAM" id="SSF56973">
    <property type="entry name" value="Aerolisin/ETX pore-forming domain"/>
    <property type="match status" value="1"/>
</dbReference>
<evidence type="ECO:0000313" key="2">
    <source>
        <dbReference type="Proteomes" id="UP001578633"/>
    </source>
</evidence>
<name>A0ABR3UGA8_9PLEO</name>
<dbReference type="RefSeq" id="XP_069305953.1">
    <property type="nucleotide sequence ID" value="XM_069453398.1"/>
</dbReference>
<dbReference type="PANTHER" id="PTHR48219">
    <property type="entry name" value="VACUOLAR PROTEIN SORTING-ASSOCIATED PROTEIN 62-RELATED"/>
    <property type="match status" value="1"/>
</dbReference>
<protein>
    <recommendedName>
        <fullName evidence="3">Insecticidal crystal toxin domain-containing protein</fullName>
    </recommendedName>
</protein>
<dbReference type="PANTHER" id="PTHR48219:SF2">
    <property type="entry name" value="VACUOLAR PROTEIN SORTING-ASSOCIATED PROTEIN 62"/>
    <property type="match status" value="1"/>
</dbReference>
<dbReference type="Gene3D" id="2.170.15.10">
    <property type="entry name" value="Proaerolysin, chain A, domain 3"/>
    <property type="match status" value="1"/>
</dbReference>
<evidence type="ECO:0008006" key="3">
    <source>
        <dbReference type="Google" id="ProtNLM"/>
    </source>
</evidence>
<dbReference type="GeneID" id="96087507"/>
<comment type="caution">
    <text evidence="1">The sequence shown here is derived from an EMBL/GenBank/DDBJ whole genome shotgun (WGS) entry which is preliminary data.</text>
</comment>
<reference evidence="1 2" key="1">
    <citation type="submission" date="2024-09" db="EMBL/GenBank/DDBJ databases">
        <title>T2T genomes of carrot and Alternaria dauci and their utility for understanding host-pathogen interaction during carrot leaf blight disease.</title>
        <authorList>
            <person name="Liu W."/>
            <person name="Xu S."/>
            <person name="Ou C."/>
            <person name="Liu X."/>
            <person name="Zhuang F."/>
            <person name="Deng X.W."/>
        </authorList>
    </citation>
    <scope>NUCLEOTIDE SEQUENCE [LARGE SCALE GENOMIC DNA]</scope>
    <source>
        <strain evidence="1 2">A2016</strain>
    </source>
</reference>
<dbReference type="EMBL" id="JBHGVX010000006">
    <property type="protein sequence ID" value="KAL1795369.1"/>
    <property type="molecule type" value="Genomic_DNA"/>
</dbReference>
<organism evidence="1 2">
    <name type="scientific">Alternaria dauci</name>
    <dbReference type="NCBI Taxonomy" id="48095"/>
    <lineage>
        <taxon>Eukaryota</taxon>
        <taxon>Fungi</taxon>
        <taxon>Dikarya</taxon>
        <taxon>Ascomycota</taxon>
        <taxon>Pezizomycotina</taxon>
        <taxon>Dothideomycetes</taxon>
        <taxon>Pleosporomycetidae</taxon>
        <taxon>Pleosporales</taxon>
        <taxon>Pleosporineae</taxon>
        <taxon>Pleosporaceae</taxon>
        <taxon>Alternaria</taxon>
        <taxon>Alternaria sect. Porri</taxon>
    </lineage>
</organism>
<dbReference type="InterPro" id="IPR009291">
    <property type="entry name" value="Vps62"/>
</dbReference>
<evidence type="ECO:0000313" key="1">
    <source>
        <dbReference type="EMBL" id="KAL1795369.1"/>
    </source>
</evidence>
<dbReference type="Proteomes" id="UP001578633">
    <property type="component" value="Chromosome 6"/>
</dbReference>
<keyword evidence="2" id="KW-1185">Reference proteome</keyword>
<accession>A0ABR3UGA8</accession>
<sequence length="400" mass="43709">MPNETRDYGDLRVTLTKEFEWKYADNGTGARRDASFFHARAQGDLRPLGSFVTPNYQDQNNKRATLLVGNVPNGSGKPAVASPTSYSSIWDDGGSGGKHDGSIWRPNPPSGYVALGDVCVGNYSTPSTSAIWCVRSDLVVQSDFGANSVWDDGGSGARKDVSVWPLVKPHMGVDGSDKIPVLTDLFIANASGRPEYGRAKVLTLPVPKDFKRFSADLPEFTKNTIPREGDTFEDLEQCSVTLPFTAFFPPTDNSCLNLIPHPFITLQRRTAWYVEDVARNASDESGSHTTKITKGVSSTQSEEMTHSVGVSITTSAGIKAIGGGIDVTLNYQFTYSQSYSSTEFQQTEKTHTFNIGPWTVLVLLTDRVWIQATRSDGSTTLHRIGYNATDDLSRAEIKLK</sequence>
<gene>
    <name evidence="1" type="ORF">ACET3X_007185</name>
</gene>
<proteinExistence type="predicted"/>
<dbReference type="Pfam" id="PF06101">
    <property type="entry name" value="Vps62"/>
    <property type="match status" value="1"/>
</dbReference>